<dbReference type="SUPFAM" id="SSF52540">
    <property type="entry name" value="P-loop containing nucleoside triphosphate hydrolases"/>
    <property type="match status" value="1"/>
</dbReference>
<protein>
    <submittedName>
        <fullName evidence="2">Thymidylate kinase</fullName>
    </submittedName>
</protein>
<feature type="domain" description="Thymidylate kinase-like" evidence="1">
    <location>
        <begin position="26"/>
        <end position="200"/>
    </location>
</feature>
<comment type="caution">
    <text evidence="2">The sequence shown here is derived from an EMBL/GenBank/DDBJ whole genome shotgun (WGS) entry which is preliminary data.</text>
</comment>
<name>A0A365YDK8_9MICC</name>
<dbReference type="Pfam" id="PF02223">
    <property type="entry name" value="Thymidylate_kin"/>
    <property type="match status" value="1"/>
</dbReference>
<accession>A0A365YDK8</accession>
<evidence type="ECO:0000313" key="3">
    <source>
        <dbReference type="Proteomes" id="UP000252167"/>
    </source>
</evidence>
<dbReference type="InterPro" id="IPR039430">
    <property type="entry name" value="Thymidylate_kin-like_dom"/>
</dbReference>
<dbReference type="EMBL" id="POAF01000006">
    <property type="protein sequence ID" value="RBM00103.1"/>
    <property type="molecule type" value="Genomic_DNA"/>
</dbReference>
<dbReference type="AlphaFoldDB" id="A0A365YDK8"/>
<evidence type="ECO:0000313" key="2">
    <source>
        <dbReference type="EMBL" id="RBM00103.1"/>
    </source>
</evidence>
<dbReference type="GO" id="GO:0016301">
    <property type="term" value="F:kinase activity"/>
    <property type="evidence" value="ECO:0007669"/>
    <property type="project" value="UniProtKB-KW"/>
</dbReference>
<reference evidence="2 3" key="1">
    <citation type="submission" date="2018-01" db="EMBL/GenBank/DDBJ databases">
        <title>Glutamicibacter soli strain NHPC-3 Whole genome sequence and assembly.</title>
        <authorList>
            <person name="Choudhury P."/>
            <person name="Gupta D."/>
            <person name="Sengupta K."/>
            <person name="Jawed A."/>
            <person name="Sultana N."/>
            <person name="Saha P."/>
        </authorList>
    </citation>
    <scope>NUCLEOTIDE SEQUENCE [LARGE SCALE GENOMIC DNA]</scope>
    <source>
        <strain evidence="2 3">NHPC-3</strain>
    </source>
</reference>
<keyword evidence="2" id="KW-0808">Transferase</keyword>
<keyword evidence="2" id="KW-0418">Kinase</keyword>
<keyword evidence="3" id="KW-1185">Reference proteome</keyword>
<organism evidence="2 3">
    <name type="scientific">Glutamicibacter soli</name>
    <dbReference type="NCBI Taxonomy" id="453836"/>
    <lineage>
        <taxon>Bacteria</taxon>
        <taxon>Bacillati</taxon>
        <taxon>Actinomycetota</taxon>
        <taxon>Actinomycetes</taxon>
        <taxon>Micrococcales</taxon>
        <taxon>Micrococcaceae</taxon>
        <taxon>Glutamicibacter</taxon>
    </lineage>
</organism>
<dbReference type="InterPro" id="IPR027417">
    <property type="entry name" value="P-loop_NTPase"/>
</dbReference>
<sequence>MALTVIEPRTDSPLPTGGSRTLIIVGSDGSGKTTTINALVDELVRDGIAARNVANPAGRRWFTRQFTDKGRTIPVRMLDLFESCIRTLNVAVNSFTATRFDGLTVMDRHLHCQLVLRRLRGQPAGLLLPKLAKYMVRESQIIVLDVDPALAQERIVARAEDFETLDYLVSSRREYLTMAAQQGWTVIDASGTVARTVRQIRNTLGC</sequence>
<dbReference type="Proteomes" id="UP000252167">
    <property type="component" value="Unassembled WGS sequence"/>
</dbReference>
<gene>
    <name evidence="2" type="ORF">C1H84_13335</name>
</gene>
<proteinExistence type="predicted"/>
<dbReference type="Gene3D" id="3.40.50.300">
    <property type="entry name" value="P-loop containing nucleotide triphosphate hydrolases"/>
    <property type="match status" value="1"/>
</dbReference>
<evidence type="ECO:0000259" key="1">
    <source>
        <dbReference type="Pfam" id="PF02223"/>
    </source>
</evidence>